<dbReference type="InParanoid" id="B0CWH9"/>
<dbReference type="AlphaFoldDB" id="B0CWH9"/>
<keyword evidence="4" id="KW-1185">Reference proteome</keyword>
<feature type="signal peptide" evidence="2">
    <location>
        <begin position="1"/>
        <end position="17"/>
    </location>
</feature>
<feature type="compositionally biased region" description="Basic residues" evidence="1">
    <location>
        <begin position="80"/>
        <end position="91"/>
    </location>
</feature>
<dbReference type="EMBL" id="DS547093">
    <property type="protein sequence ID" value="EDR13512.1"/>
    <property type="molecule type" value="Genomic_DNA"/>
</dbReference>
<organism evidence="4">
    <name type="scientific">Laccaria bicolor (strain S238N-H82 / ATCC MYA-4686)</name>
    <name type="common">Bicoloured deceiver</name>
    <name type="synonym">Laccaria laccata var. bicolor</name>
    <dbReference type="NCBI Taxonomy" id="486041"/>
    <lineage>
        <taxon>Eukaryota</taxon>
        <taxon>Fungi</taxon>
        <taxon>Dikarya</taxon>
        <taxon>Basidiomycota</taxon>
        <taxon>Agaricomycotina</taxon>
        <taxon>Agaricomycetes</taxon>
        <taxon>Agaricomycetidae</taxon>
        <taxon>Agaricales</taxon>
        <taxon>Agaricineae</taxon>
        <taxon>Hydnangiaceae</taxon>
        <taxon>Laccaria</taxon>
    </lineage>
</organism>
<sequence length="242" mass="26531">MQFFSLRWVFTLEPLRALFHVNSAGCWRNNANTPAAKVTQRRGDDERQCSWNDVQHPQHTTHMTEHKNNLTPTKKCPTPTKKHLAPTKKHPVPMMVPPSPCPKTNPHEDVFGLTLGNDKVPNKVVSNRVLPMAGSQNLNPARQQASSEALLPSQVSASNHVCKSHPAMQPSYQPPDVEMGSVAGLSTGRGSTHNPVGLQLDSGRLQLDFWSPNGVQLSYNQMSIFLDHPGGVCLSGVCVRPG</sequence>
<evidence type="ECO:0000313" key="4">
    <source>
        <dbReference type="Proteomes" id="UP000001194"/>
    </source>
</evidence>
<feature type="chain" id="PRO_5002746988" evidence="2">
    <location>
        <begin position="18"/>
        <end position="242"/>
    </location>
</feature>
<evidence type="ECO:0000256" key="2">
    <source>
        <dbReference type="SAM" id="SignalP"/>
    </source>
</evidence>
<name>B0CWH9_LACBS</name>
<proteinExistence type="predicted"/>
<evidence type="ECO:0000256" key="1">
    <source>
        <dbReference type="SAM" id="MobiDB-lite"/>
    </source>
</evidence>
<dbReference type="KEGG" id="lbc:LACBIDRAFT_322497"/>
<dbReference type="RefSeq" id="XP_001876010.1">
    <property type="nucleotide sequence ID" value="XM_001875975.1"/>
</dbReference>
<keyword evidence="2" id="KW-0732">Signal</keyword>
<evidence type="ECO:0000313" key="3">
    <source>
        <dbReference type="EMBL" id="EDR13512.1"/>
    </source>
</evidence>
<dbReference type="HOGENOM" id="CLU_1147346_0_0_1"/>
<gene>
    <name evidence="3" type="ORF">LACBIDRAFT_322497</name>
</gene>
<accession>B0CWH9</accession>
<protein>
    <submittedName>
        <fullName evidence="3">Predicted protein</fullName>
    </submittedName>
</protein>
<reference evidence="3 4" key="1">
    <citation type="journal article" date="2008" name="Nature">
        <title>The genome of Laccaria bicolor provides insights into mycorrhizal symbiosis.</title>
        <authorList>
            <person name="Martin F."/>
            <person name="Aerts A."/>
            <person name="Ahren D."/>
            <person name="Brun A."/>
            <person name="Danchin E.G.J."/>
            <person name="Duchaussoy F."/>
            <person name="Gibon J."/>
            <person name="Kohler A."/>
            <person name="Lindquist E."/>
            <person name="Pereda V."/>
            <person name="Salamov A."/>
            <person name="Shapiro H.J."/>
            <person name="Wuyts J."/>
            <person name="Blaudez D."/>
            <person name="Buee M."/>
            <person name="Brokstein P."/>
            <person name="Canbaeck B."/>
            <person name="Cohen D."/>
            <person name="Courty P.E."/>
            <person name="Coutinho P.M."/>
            <person name="Delaruelle C."/>
            <person name="Detter J.C."/>
            <person name="Deveau A."/>
            <person name="DiFazio S."/>
            <person name="Duplessis S."/>
            <person name="Fraissinet-Tachet L."/>
            <person name="Lucic E."/>
            <person name="Frey-Klett P."/>
            <person name="Fourrey C."/>
            <person name="Feussner I."/>
            <person name="Gay G."/>
            <person name="Grimwood J."/>
            <person name="Hoegger P.J."/>
            <person name="Jain P."/>
            <person name="Kilaru S."/>
            <person name="Labbe J."/>
            <person name="Lin Y.C."/>
            <person name="Legue V."/>
            <person name="Le Tacon F."/>
            <person name="Marmeisse R."/>
            <person name="Melayah D."/>
            <person name="Montanini B."/>
            <person name="Muratet M."/>
            <person name="Nehls U."/>
            <person name="Niculita-Hirzel H."/>
            <person name="Oudot-Le Secq M.P."/>
            <person name="Peter M."/>
            <person name="Quesneville H."/>
            <person name="Rajashekar B."/>
            <person name="Reich M."/>
            <person name="Rouhier N."/>
            <person name="Schmutz J."/>
            <person name="Yin T."/>
            <person name="Chalot M."/>
            <person name="Henrissat B."/>
            <person name="Kuees U."/>
            <person name="Lucas S."/>
            <person name="Van de Peer Y."/>
            <person name="Podila G.K."/>
            <person name="Polle A."/>
            <person name="Pukkila P.J."/>
            <person name="Richardson P.M."/>
            <person name="Rouze P."/>
            <person name="Sanders I.R."/>
            <person name="Stajich J.E."/>
            <person name="Tunlid A."/>
            <person name="Tuskan G."/>
            <person name="Grigoriev I.V."/>
        </authorList>
    </citation>
    <scope>NUCLEOTIDE SEQUENCE [LARGE SCALE GENOMIC DNA]</scope>
    <source>
        <strain evidence="4">S238N-H82 / ATCC MYA-4686</strain>
    </source>
</reference>
<feature type="region of interest" description="Disordered" evidence="1">
    <location>
        <begin position="60"/>
        <end position="94"/>
    </location>
</feature>
<dbReference type="GeneID" id="6071726"/>
<dbReference type="Proteomes" id="UP000001194">
    <property type="component" value="Unassembled WGS sequence"/>
</dbReference>